<accession>A0A6J4V812</accession>
<sequence length="75" mass="7449">MHRAGRVRRLVGSALALALGLSIGGLAGPAARAQETTPVMPCFADAVGSPELNAPVTGLGGLPAETVANLYPANL</sequence>
<organism evidence="2">
    <name type="scientific">uncultured Thermomicrobiales bacterium</name>
    <dbReference type="NCBI Taxonomy" id="1645740"/>
    <lineage>
        <taxon>Bacteria</taxon>
        <taxon>Pseudomonadati</taxon>
        <taxon>Thermomicrobiota</taxon>
        <taxon>Thermomicrobia</taxon>
        <taxon>Thermomicrobiales</taxon>
        <taxon>environmental samples</taxon>
    </lineage>
</organism>
<proteinExistence type="predicted"/>
<dbReference type="EMBL" id="CADCWF010000257">
    <property type="protein sequence ID" value="CAA9571601.1"/>
    <property type="molecule type" value="Genomic_DNA"/>
</dbReference>
<feature type="signal peptide" evidence="1">
    <location>
        <begin position="1"/>
        <end position="27"/>
    </location>
</feature>
<protein>
    <submittedName>
        <fullName evidence="2">Uncharacterized protein</fullName>
    </submittedName>
</protein>
<keyword evidence="1" id="KW-0732">Signal</keyword>
<evidence type="ECO:0000256" key="1">
    <source>
        <dbReference type="SAM" id="SignalP"/>
    </source>
</evidence>
<gene>
    <name evidence="2" type="ORF">AVDCRST_MAG59-3588</name>
</gene>
<evidence type="ECO:0000313" key="2">
    <source>
        <dbReference type="EMBL" id="CAA9571601.1"/>
    </source>
</evidence>
<feature type="chain" id="PRO_5026771903" evidence="1">
    <location>
        <begin position="28"/>
        <end position="75"/>
    </location>
</feature>
<dbReference type="AlphaFoldDB" id="A0A6J4V812"/>
<name>A0A6J4V812_9BACT</name>
<reference evidence="2" key="1">
    <citation type="submission" date="2020-02" db="EMBL/GenBank/DDBJ databases">
        <authorList>
            <person name="Meier V. D."/>
        </authorList>
    </citation>
    <scope>NUCLEOTIDE SEQUENCE</scope>
    <source>
        <strain evidence="2">AVDCRST_MAG59</strain>
    </source>
</reference>